<feature type="domain" description="Glycosyl transferase family 25" evidence="1">
    <location>
        <begin position="114"/>
        <end position="255"/>
    </location>
</feature>
<proteinExistence type="predicted"/>
<dbReference type="AlphaFoldDB" id="A0AAW1NPX2"/>
<comment type="caution">
    <text evidence="2">The sequence shown here is derived from an EMBL/GenBank/DDBJ whole genome shotgun (WGS) entry which is preliminary data.</text>
</comment>
<evidence type="ECO:0000259" key="1">
    <source>
        <dbReference type="Pfam" id="PF01755"/>
    </source>
</evidence>
<evidence type="ECO:0000313" key="3">
    <source>
        <dbReference type="Proteomes" id="UP001465755"/>
    </source>
</evidence>
<dbReference type="Pfam" id="PF01755">
    <property type="entry name" value="Glyco_transf_25"/>
    <property type="match status" value="1"/>
</dbReference>
<accession>A0AAW1NPX2</accession>
<name>A0AAW1NPX2_9CHLO</name>
<sequence>MSRSCARHPWCQELSKALSDSICGRRTSAGGPWSVAMPKVNWLAVYLAVTCTVAWACHAAKSADALSIHRHTAHTTIGLRAFVAHRSRAESTHTTLFGTEESLKEVSTGGLVLPVYVVSLASATTRRAKISQQLRDVNAHFTLVEAIDSYRLITGEQMSGAWHVDEHPLLHTHTIPSAASAAAAPISVSSIADDAAALLDRVMRKEPTIYNMTIPHKCRTTAPAHMACSFAHILTILSAYKAGQEMIMVLEDDMQILRWPTQATLDSAPPDWQVIETYIPQVLSQIPEANVTLITKWDASSIHESECVADYVMYNPTKSYASTDFYFLEEALDSGIKPEQLGLHQSTKKLVLELMQERGFQQDLN</sequence>
<dbReference type="InterPro" id="IPR002654">
    <property type="entry name" value="Glyco_trans_25"/>
</dbReference>
<gene>
    <name evidence="2" type="ORF">WJX73_004789</name>
</gene>
<keyword evidence="3" id="KW-1185">Reference proteome</keyword>
<dbReference type="EMBL" id="JALJOQ010000225">
    <property type="protein sequence ID" value="KAK9788460.1"/>
    <property type="molecule type" value="Genomic_DNA"/>
</dbReference>
<reference evidence="2 3" key="1">
    <citation type="journal article" date="2024" name="Nat. Commun.">
        <title>Phylogenomics reveals the evolutionary origins of lichenization in chlorophyte algae.</title>
        <authorList>
            <person name="Puginier C."/>
            <person name="Libourel C."/>
            <person name="Otte J."/>
            <person name="Skaloud P."/>
            <person name="Haon M."/>
            <person name="Grisel S."/>
            <person name="Petersen M."/>
            <person name="Berrin J.G."/>
            <person name="Delaux P.M."/>
            <person name="Dal Grande F."/>
            <person name="Keller J."/>
        </authorList>
    </citation>
    <scope>NUCLEOTIDE SEQUENCE [LARGE SCALE GENOMIC DNA]</scope>
    <source>
        <strain evidence="2 3">SAG 2036</strain>
    </source>
</reference>
<protein>
    <recommendedName>
        <fullName evidence="1">Glycosyl transferase family 25 domain-containing protein</fullName>
    </recommendedName>
</protein>
<dbReference type="Proteomes" id="UP001465755">
    <property type="component" value="Unassembled WGS sequence"/>
</dbReference>
<organism evidence="2 3">
    <name type="scientific">Symbiochloris irregularis</name>
    <dbReference type="NCBI Taxonomy" id="706552"/>
    <lineage>
        <taxon>Eukaryota</taxon>
        <taxon>Viridiplantae</taxon>
        <taxon>Chlorophyta</taxon>
        <taxon>core chlorophytes</taxon>
        <taxon>Trebouxiophyceae</taxon>
        <taxon>Trebouxiales</taxon>
        <taxon>Trebouxiaceae</taxon>
        <taxon>Symbiochloris</taxon>
    </lineage>
</organism>
<evidence type="ECO:0000313" key="2">
    <source>
        <dbReference type="EMBL" id="KAK9788460.1"/>
    </source>
</evidence>